<reference evidence="2" key="2">
    <citation type="submission" date="2023-06" db="EMBL/GenBank/DDBJ databases">
        <authorList>
            <consortium name="Lawrence Berkeley National Laboratory"/>
            <person name="Haridas S."/>
            <person name="Hensen N."/>
            <person name="Bonometti L."/>
            <person name="Westerberg I."/>
            <person name="Brannstrom I.O."/>
            <person name="Guillou S."/>
            <person name="Cros-Aarteil S."/>
            <person name="Calhoun S."/>
            <person name="Kuo A."/>
            <person name="Mondo S."/>
            <person name="Pangilinan J."/>
            <person name="Riley R."/>
            <person name="Labutti K."/>
            <person name="Andreopoulos B."/>
            <person name="Lipzen A."/>
            <person name="Chen C."/>
            <person name="Yanf M."/>
            <person name="Daum C."/>
            <person name="Ng V."/>
            <person name="Clum A."/>
            <person name="Steindorff A."/>
            <person name="Ohm R."/>
            <person name="Martin F."/>
            <person name="Silar P."/>
            <person name="Natvig D."/>
            <person name="Lalanne C."/>
            <person name="Gautier V."/>
            <person name="Ament-Velasquez S.L."/>
            <person name="Kruys A."/>
            <person name="Hutchinson M.I."/>
            <person name="Powell A.J."/>
            <person name="Barry K."/>
            <person name="Miller A.N."/>
            <person name="Grigoriev I.V."/>
            <person name="Debuchy R."/>
            <person name="Gladieux P."/>
            <person name="Thoren M.H."/>
            <person name="Johannesson H."/>
        </authorList>
    </citation>
    <scope>NUCLEOTIDE SEQUENCE</scope>
    <source>
        <strain evidence="2">SMH4131-1</strain>
    </source>
</reference>
<dbReference type="SUPFAM" id="SSF51905">
    <property type="entry name" value="FAD/NAD(P)-binding domain"/>
    <property type="match status" value="1"/>
</dbReference>
<protein>
    <submittedName>
        <fullName evidence="2">Pyridine nucleotide-disulfide oxidoreductase-domain-containing protein</fullName>
    </submittedName>
</protein>
<comment type="caution">
    <text evidence="2">The sequence shown here is derived from an EMBL/GenBank/DDBJ whole genome shotgun (WGS) entry which is preliminary data.</text>
</comment>
<feature type="domain" description="FAD-dependent urate hydroxylase HpyO/Asp monooxygenase CreE-like FAD/NAD(P)-binding" evidence="1">
    <location>
        <begin position="50"/>
        <end position="177"/>
    </location>
</feature>
<dbReference type="PANTHER" id="PTHR38688">
    <property type="entry name" value="PYR_REDOX_2 DOMAIN-CONTAINING PROTEIN"/>
    <property type="match status" value="1"/>
</dbReference>
<dbReference type="Proteomes" id="UP001286456">
    <property type="component" value="Unassembled WGS sequence"/>
</dbReference>
<reference evidence="2" key="1">
    <citation type="journal article" date="2023" name="Mol. Phylogenet. Evol.">
        <title>Genome-scale phylogeny and comparative genomics of the fungal order Sordariales.</title>
        <authorList>
            <person name="Hensen N."/>
            <person name="Bonometti L."/>
            <person name="Westerberg I."/>
            <person name="Brannstrom I.O."/>
            <person name="Guillou S."/>
            <person name="Cros-Aarteil S."/>
            <person name="Calhoun S."/>
            <person name="Haridas S."/>
            <person name="Kuo A."/>
            <person name="Mondo S."/>
            <person name="Pangilinan J."/>
            <person name="Riley R."/>
            <person name="LaButti K."/>
            <person name="Andreopoulos B."/>
            <person name="Lipzen A."/>
            <person name="Chen C."/>
            <person name="Yan M."/>
            <person name="Daum C."/>
            <person name="Ng V."/>
            <person name="Clum A."/>
            <person name="Steindorff A."/>
            <person name="Ohm R.A."/>
            <person name="Martin F."/>
            <person name="Silar P."/>
            <person name="Natvig D.O."/>
            <person name="Lalanne C."/>
            <person name="Gautier V."/>
            <person name="Ament-Velasquez S.L."/>
            <person name="Kruys A."/>
            <person name="Hutchinson M.I."/>
            <person name="Powell A.J."/>
            <person name="Barry K."/>
            <person name="Miller A.N."/>
            <person name="Grigoriev I.V."/>
            <person name="Debuchy R."/>
            <person name="Gladieux P."/>
            <person name="Hiltunen Thoren M."/>
            <person name="Johannesson H."/>
        </authorList>
    </citation>
    <scope>NUCLEOTIDE SEQUENCE</scope>
    <source>
        <strain evidence="2">SMH4131-1</strain>
    </source>
</reference>
<dbReference type="Gene3D" id="3.50.50.60">
    <property type="entry name" value="FAD/NAD(P)-binding domain"/>
    <property type="match status" value="1"/>
</dbReference>
<keyword evidence="3" id="KW-1185">Reference proteome</keyword>
<dbReference type="Pfam" id="PF13454">
    <property type="entry name" value="NAD_binding_9"/>
    <property type="match status" value="1"/>
</dbReference>
<dbReference type="InterPro" id="IPR038732">
    <property type="entry name" value="HpyO/CreE_NAD-binding"/>
</dbReference>
<evidence type="ECO:0000313" key="2">
    <source>
        <dbReference type="EMBL" id="KAK3335625.1"/>
    </source>
</evidence>
<dbReference type="AlphaFoldDB" id="A0AAE0J2R4"/>
<accession>A0AAE0J2R4</accession>
<dbReference type="InterPro" id="IPR036188">
    <property type="entry name" value="FAD/NAD-bd_sf"/>
</dbReference>
<dbReference type="EMBL" id="JAUEPO010000001">
    <property type="protein sequence ID" value="KAK3335625.1"/>
    <property type="molecule type" value="Genomic_DNA"/>
</dbReference>
<sequence>MHSLRHKSYSLGRDCLRTTTTANARQRKSYSAAYVTVGRLFARLHHVSAVVVGSGPAGVATVGNLLEQLGEGGKVAWIDPAFRGGRVNRKYREVPSNTQVGLFLAYADAVKPFQEISKAAPKPNALTALEELPQNQTCSLHQAGDMIQLLTDGLTKHDRVESCVGRVDSAKWDAATSTWTLTVRDYANKKDVVRSAPLVVYCTGSSPTTVALPTPFSSSLRLLDLDTALKPSALARNLPADRSLRIGVMGSSHSAILVLMNLVHLAQTSHRKLRVRWFARSPELKYAEYRDGWILYDNTGLKGDAAKFAREQLDGDALKTSPAGRVITRVDCSGGAEREQKALAAELPECEYVVQAVGFSRDPLPRMESVGEGVVFDHVTGGFTDATTGEKVEGLFGAGIAFPEKTVDPEGNVEYAVGFMKFMRFLKKVVPAWVAQTGAK</sequence>
<dbReference type="InterPro" id="IPR053275">
    <property type="entry name" value="Agnestin_monoxygenase"/>
</dbReference>
<dbReference type="PANTHER" id="PTHR38688:SF1">
    <property type="entry name" value="FAD_NAD(P)-BINDING DOMAIN-CONTAINING PROTEIN"/>
    <property type="match status" value="1"/>
</dbReference>
<name>A0AAE0J2R4_9PEZI</name>
<organism evidence="2 3">
    <name type="scientific">Cercophora scortea</name>
    <dbReference type="NCBI Taxonomy" id="314031"/>
    <lineage>
        <taxon>Eukaryota</taxon>
        <taxon>Fungi</taxon>
        <taxon>Dikarya</taxon>
        <taxon>Ascomycota</taxon>
        <taxon>Pezizomycotina</taxon>
        <taxon>Sordariomycetes</taxon>
        <taxon>Sordariomycetidae</taxon>
        <taxon>Sordariales</taxon>
        <taxon>Lasiosphaeriaceae</taxon>
        <taxon>Cercophora</taxon>
    </lineage>
</organism>
<evidence type="ECO:0000313" key="3">
    <source>
        <dbReference type="Proteomes" id="UP001286456"/>
    </source>
</evidence>
<proteinExistence type="predicted"/>
<gene>
    <name evidence="2" type="ORF">B0T19DRAFT_364176</name>
</gene>
<evidence type="ECO:0000259" key="1">
    <source>
        <dbReference type="Pfam" id="PF13454"/>
    </source>
</evidence>